<accession>A0A1E3PYH0</accession>
<dbReference type="STRING" id="675824.A0A1E3PYH0"/>
<sequence length="286" mass="32209">GTWQNSLSDMDQNPSNVARLSRAIKTNDNRDKTSPAIPQIVYYHPGLGTEIGPFKSLRNLFAGVFGWGIVEHIKDVYSFISYNFEIGDELFFFGFSRGAYLVRAVSGFIADFGILKKPGMSEFVDVFKLYTERPFNENTELQETQSSLIEHNTLIAPGLVTVKVIGCFDTVGALGIPRVVPFQSHRYEFLNLSLSSNVEHAFHALSLDENRKPFQPTLWFFTNNHDPQKFKQVWFNGTHVNIGGGDMTYTVKGSNLLKSRDDSPNVLSDGTLIWMVSECEDLLSFD</sequence>
<evidence type="ECO:0000259" key="1">
    <source>
        <dbReference type="Pfam" id="PF09994"/>
    </source>
</evidence>
<feature type="non-terminal residue" evidence="2">
    <location>
        <position position="1"/>
    </location>
</feature>
<dbReference type="PANTHER" id="PTHR33840">
    <property type="match status" value="1"/>
</dbReference>
<keyword evidence="3" id="KW-1185">Reference proteome</keyword>
<reference evidence="2 3" key="1">
    <citation type="journal article" date="2016" name="Proc. Natl. Acad. Sci. U.S.A.">
        <title>Comparative genomics of biotechnologically important yeasts.</title>
        <authorList>
            <person name="Riley R."/>
            <person name="Haridas S."/>
            <person name="Wolfe K.H."/>
            <person name="Lopes M.R."/>
            <person name="Hittinger C.T."/>
            <person name="Goeker M."/>
            <person name="Salamov A.A."/>
            <person name="Wisecaver J.H."/>
            <person name="Long T.M."/>
            <person name="Calvey C.H."/>
            <person name="Aerts A.L."/>
            <person name="Barry K.W."/>
            <person name="Choi C."/>
            <person name="Clum A."/>
            <person name="Coughlan A.Y."/>
            <person name="Deshpande S."/>
            <person name="Douglass A.P."/>
            <person name="Hanson S.J."/>
            <person name="Klenk H.-P."/>
            <person name="LaButti K.M."/>
            <person name="Lapidus A."/>
            <person name="Lindquist E.A."/>
            <person name="Lipzen A.M."/>
            <person name="Meier-Kolthoff J.P."/>
            <person name="Ohm R.A."/>
            <person name="Otillar R.P."/>
            <person name="Pangilinan J.L."/>
            <person name="Peng Y."/>
            <person name="Rokas A."/>
            <person name="Rosa C.A."/>
            <person name="Scheuner C."/>
            <person name="Sibirny A.A."/>
            <person name="Slot J.C."/>
            <person name="Stielow J.B."/>
            <person name="Sun H."/>
            <person name="Kurtzman C.P."/>
            <person name="Blackwell M."/>
            <person name="Grigoriev I.V."/>
            <person name="Jeffries T.W."/>
        </authorList>
    </citation>
    <scope>NUCLEOTIDE SEQUENCE [LARGE SCALE GENOMIC DNA]</scope>
    <source>
        <strain evidence="2 3">NRRL Y-11557</strain>
    </source>
</reference>
<name>A0A1E3PYH0_LIPST</name>
<evidence type="ECO:0000313" key="2">
    <source>
        <dbReference type="EMBL" id="ODQ70499.1"/>
    </source>
</evidence>
<organism evidence="2 3">
    <name type="scientific">Lipomyces starkeyi NRRL Y-11557</name>
    <dbReference type="NCBI Taxonomy" id="675824"/>
    <lineage>
        <taxon>Eukaryota</taxon>
        <taxon>Fungi</taxon>
        <taxon>Dikarya</taxon>
        <taxon>Ascomycota</taxon>
        <taxon>Saccharomycotina</taxon>
        <taxon>Lipomycetes</taxon>
        <taxon>Lipomycetales</taxon>
        <taxon>Lipomycetaceae</taxon>
        <taxon>Lipomyces</taxon>
    </lineage>
</organism>
<dbReference type="InterPro" id="IPR018712">
    <property type="entry name" value="Tle1-like_cat"/>
</dbReference>
<feature type="domain" description="T6SS Phospholipase effector Tle1-like catalytic" evidence="1">
    <location>
        <begin position="1"/>
        <end position="278"/>
    </location>
</feature>
<dbReference type="OrthoDB" id="3162439at2759"/>
<dbReference type="PANTHER" id="PTHR33840:SF1">
    <property type="entry name" value="TLE1 PHOSPHOLIPASE DOMAIN-CONTAINING PROTEIN"/>
    <property type="match status" value="1"/>
</dbReference>
<dbReference type="EMBL" id="KV454300">
    <property type="protein sequence ID" value="ODQ70499.1"/>
    <property type="molecule type" value="Genomic_DNA"/>
</dbReference>
<dbReference type="AlphaFoldDB" id="A0A1E3PYH0"/>
<evidence type="ECO:0000313" key="3">
    <source>
        <dbReference type="Proteomes" id="UP000094385"/>
    </source>
</evidence>
<feature type="non-terminal residue" evidence="2">
    <location>
        <position position="286"/>
    </location>
</feature>
<proteinExistence type="predicted"/>
<dbReference type="Proteomes" id="UP000094385">
    <property type="component" value="Unassembled WGS sequence"/>
</dbReference>
<dbReference type="Pfam" id="PF09994">
    <property type="entry name" value="T6SS_Tle1-like_cat"/>
    <property type="match status" value="1"/>
</dbReference>
<protein>
    <recommendedName>
        <fullName evidence="1">T6SS Phospholipase effector Tle1-like catalytic domain-containing protein</fullName>
    </recommendedName>
</protein>
<gene>
    <name evidence="2" type="ORF">LIPSTDRAFT_45065</name>
</gene>